<proteinExistence type="inferred from homology"/>
<protein>
    <submittedName>
        <fullName evidence="13">TonB-dependent receptor</fullName>
    </submittedName>
</protein>
<evidence type="ECO:0000256" key="3">
    <source>
        <dbReference type="ARBA" id="ARBA00022452"/>
    </source>
</evidence>
<keyword evidence="4 8" id="KW-0812">Transmembrane</keyword>
<keyword evidence="13" id="KW-0675">Receptor</keyword>
<evidence type="ECO:0000259" key="12">
    <source>
        <dbReference type="Pfam" id="PF07715"/>
    </source>
</evidence>
<dbReference type="PATRIC" id="fig|28229.4.peg.3348"/>
<dbReference type="PANTHER" id="PTHR30069:SF49">
    <property type="entry name" value="OUTER MEMBRANE PROTEIN C"/>
    <property type="match status" value="1"/>
</dbReference>
<dbReference type="PROSITE" id="PS52016">
    <property type="entry name" value="TONB_DEPENDENT_REC_3"/>
    <property type="match status" value="1"/>
</dbReference>
<feature type="chain" id="PRO_5001948521" evidence="10">
    <location>
        <begin position="29"/>
        <end position="760"/>
    </location>
</feature>
<dbReference type="SUPFAM" id="SSF56935">
    <property type="entry name" value="Porins"/>
    <property type="match status" value="1"/>
</dbReference>
<dbReference type="Gene3D" id="2.40.170.20">
    <property type="entry name" value="TonB-dependent receptor, beta-barrel domain"/>
    <property type="match status" value="1"/>
</dbReference>
<keyword evidence="3 8" id="KW-1134">Transmembrane beta strand</keyword>
<evidence type="ECO:0000256" key="2">
    <source>
        <dbReference type="ARBA" id="ARBA00022448"/>
    </source>
</evidence>
<dbReference type="RefSeq" id="WP_052056833.1">
    <property type="nucleotide sequence ID" value="NZ_JQED01000046.1"/>
</dbReference>
<evidence type="ECO:0000256" key="5">
    <source>
        <dbReference type="ARBA" id="ARBA00023077"/>
    </source>
</evidence>
<dbReference type="InterPro" id="IPR012910">
    <property type="entry name" value="Plug_dom"/>
</dbReference>
<evidence type="ECO:0000256" key="6">
    <source>
        <dbReference type="ARBA" id="ARBA00023136"/>
    </source>
</evidence>
<dbReference type="GO" id="GO:0015344">
    <property type="term" value="F:siderophore uptake transmembrane transporter activity"/>
    <property type="evidence" value="ECO:0007669"/>
    <property type="project" value="TreeGrafter"/>
</dbReference>
<dbReference type="InterPro" id="IPR000531">
    <property type="entry name" value="Beta-barrel_TonB"/>
</dbReference>
<feature type="domain" description="TonB-dependent receptor plug" evidence="12">
    <location>
        <begin position="63"/>
        <end position="150"/>
    </location>
</feature>
<dbReference type="Gene3D" id="2.170.130.10">
    <property type="entry name" value="TonB-dependent receptor, plug domain"/>
    <property type="match status" value="1"/>
</dbReference>
<evidence type="ECO:0000259" key="11">
    <source>
        <dbReference type="Pfam" id="PF00593"/>
    </source>
</evidence>
<accession>A0A099KDN1</accession>
<evidence type="ECO:0000256" key="10">
    <source>
        <dbReference type="SAM" id="SignalP"/>
    </source>
</evidence>
<evidence type="ECO:0000313" key="14">
    <source>
        <dbReference type="Proteomes" id="UP000029843"/>
    </source>
</evidence>
<dbReference type="OrthoDB" id="5332150at2"/>
<evidence type="ECO:0000256" key="9">
    <source>
        <dbReference type="RuleBase" id="RU003357"/>
    </source>
</evidence>
<sequence length="760" mass="82069" precursor="true">MNFTLKPLALAVNLVILGSSAITLPALANNAQGAIKDIEVITISNQRHNSLEDNQSFAQGKTTEADLANWLASVPGANINSNGPVTGIAQYRGLFGDRVATTLDGHPIIGAGPNAMDTPLSYSTPLIVDSMTVYRGIAPVSAGMSTIGGAIDISMRKAEVMNSENLHVSGDLQAGYRSNNSASTLSGVTNIATGDVAVLLYGNTQAGDSMESGDGTVIEPTDFDKTQAGFDVRHATENNTVGLSYHYTKTTDSGTPALPMDIEYIESSRINLDGDFQLGQWQGEWSVGYLDADHGMTNFLMRAHDPMKKRRNTALADTTDFKFVLNREFSFGELSFGVDGYLATHDSVITNPTNEMFEVVNFNNVQDDRFGFFTEWQNQYGQTTVQFGVRVKHAISNADEVSGNMAMNMDSGMGGMDSGMGGMDSGMGGMDSGMGGMDSGMGGMDSGMGGMDSDMGGMNSGMMPSMASLLGDLEDDFNKADRKVSDTNVDIALSTQTQLSETLSLYVGVGMKNRAPSYQERYLWTPMESTGGLADGHTYIGDIDLESETAYQADLGLTWQSSDFMIAPHIFYQSIDNYIQGTPLDMDDSSAKMMASMMANDDNPLKFSNVDAKLYGADVNWYYNLTDNFQLSGIASYVRGERRDIDDNLYRIAPLNGQISVSYHNENVISNLTLVAVAAQDDVSATNTEKATSGYGLVNIDIEYFVTADFTLRGGVDNLLDREYQNHLGGYNRVKEVGTPVMDRLPSEGLSAWVEATYSF</sequence>
<dbReference type="Pfam" id="PF07715">
    <property type="entry name" value="Plug"/>
    <property type="match status" value="1"/>
</dbReference>
<reference evidence="13 14" key="1">
    <citation type="submission" date="2014-08" db="EMBL/GenBank/DDBJ databases">
        <title>Genomic and Phenotypic Diversity of Colwellia psychrerythraea strains from Disparate Marine Basins.</title>
        <authorList>
            <person name="Techtmann S.M."/>
            <person name="Stelling S.C."/>
            <person name="Utturkar S.M."/>
            <person name="Alshibli N."/>
            <person name="Harris A."/>
            <person name="Brown S.D."/>
            <person name="Hazen T.C."/>
        </authorList>
    </citation>
    <scope>NUCLEOTIDE SEQUENCE [LARGE SCALE GENOMIC DNA]</scope>
    <source>
        <strain evidence="13 14">ND2E</strain>
    </source>
</reference>
<gene>
    <name evidence="13" type="ORF">ND2E_4011</name>
</gene>
<dbReference type="AlphaFoldDB" id="A0A099KDN1"/>
<comment type="caution">
    <text evidence="13">The sequence shown here is derived from an EMBL/GenBank/DDBJ whole genome shotgun (WGS) entry which is preliminary data.</text>
</comment>
<dbReference type="InterPro" id="IPR036942">
    <property type="entry name" value="Beta-barrel_TonB_sf"/>
</dbReference>
<dbReference type="InterPro" id="IPR039426">
    <property type="entry name" value="TonB-dep_rcpt-like"/>
</dbReference>
<dbReference type="Pfam" id="PF00593">
    <property type="entry name" value="TonB_dep_Rec_b-barrel"/>
    <property type="match status" value="1"/>
</dbReference>
<dbReference type="GO" id="GO:0044718">
    <property type="term" value="P:siderophore transmembrane transport"/>
    <property type="evidence" value="ECO:0007669"/>
    <property type="project" value="TreeGrafter"/>
</dbReference>
<comment type="similarity">
    <text evidence="8 9">Belongs to the TonB-dependent receptor family.</text>
</comment>
<evidence type="ECO:0000256" key="1">
    <source>
        <dbReference type="ARBA" id="ARBA00004571"/>
    </source>
</evidence>
<evidence type="ECO:0000313" key="13">
    <source>
        <dbReference type="EMBL" id="KGJ88476.1"/>
    </source>
</evidence>
<keyword evidence="5 9" id="KW-0798">TonB box</keyword>
<dbReference type="Proteomes" id="UP000029843">
    <property type="component" value="Unassembled WGS sequence"/>
</dbReference>
<name>A0A099KDN1_COLPS</name>
<feature type="domain" description="TonB-dependent receptor-like beta-barrel" evidence="11">
    <location>
        <begin position="221"/>
        <end position="719"/>
    </location>
</feature>
<evidence type="ECO:0000256" key="8">
    <source>
        <dbReference type="PROSITE-ProRule" id="PRU01360"/>
    </source>
</evidence>
<organism evidence="13 14">
    <name type="scientific">Colwellia psychrerythraea</name>
    <name type="common">Vibrio psychroerythus</name>
    <dbReference type="NCBI Taxonomy" id="28229"/>
    <lineage>
        <taxon>Bacteria</taxon>
        <taxon>Pseudomonadati</taxon>
        <taxon>Pseudomonadota</taxon>
        <taxon>Gammaproteobacteria</taxon>
        <taxon>Alteromonadales</taxon>
        <taxon>Colwelliaceae</taxon>
        <taxon>Colwellia</taxon>
    </lineage>
</organism>
<keyword evidence="6 8" id="KW-0472">Membrane</keyword>
<evidence type="ECO:0000256" key="7">
    <source>
        <dbReference type="ARBA" id="ARBA00023237"/>
    </source>
</evidence>
<keyword evidence="2 8" id="KW-0813">Transport</keyword>
<comment type="subcellular location">
    <subcellularLocation>
        <location evidence="1 8">Cell outer membrane</location>
        <topology evidence="1 8">Multi-pass membrane protein</topology>
    </subcellularLocation>
</comment>
<feature type="signal peptide" evidence="10">
    <location>
        <begin position="1"/>
        <end position="28"/>
    </location>
</feature>
<evidence type="ECO:0000256" key="4">
    <source>
        <dbReference type="ARBA" id="ARBA00022692"/>
    </source>
</evidence>
<dbReference type="InterPro" id="IPR037066">
    <property type="entry name" value="Plug_dom_sf"/>
</dbReference>
<dbReference type="GO" id="GO:0009279">
    <property type="term" value="C:cell outer membrane"/>
    <property type="evidence" value="ECO:0007669"/>
    <property type="project" value="UniProtKB-SubCell"/>
</dbReference>
<dbReference type="PANTHER" id="PTHR30069">
    <property type="entry name" value="TONB-DEPENDENT OUTER MEMBRANE RECEPTOR"/>
    <property type="match status" value="1"/>
</dbReference>
<dbReference type="EMBL" id="JQED01000046">
    <property type="protein sequence ID" value="KGJ88476.1"/>
    <property type="molecule type" value="Genomic_DNA"/>
</dbReference>
<keyword evidence="10" id="KW-0732">Signal</keyword>
<keyword evidence="7 8" id="KW-0998">Cell outer membrane</keyword>